<comment type="similarity">
    <text evidence="1 2">Belongs to the glycosyl hydrolase 31 family.</text>
</comment>
<dbReference type="EMBL" id="JAFMPY010000004">
    <property type="protein sequence ID" value="MBO0902864.1"/>
    <property type="molecule type" value="Genomic_DNA"/>
</dbReference>
<keyword evidence="2" id="KW-0326">Glycosidase</keyword>
<dbReference type="CDD" id="cd14752">
    <property type="entry name" value="GH31_N"/>
    <property type="match status" value="1"/>
</dbReference>
<dbReference type="Gene3D" id="2.60.40.1180">
    <property type="entry name" value="Golgi alpha-mannosidase II"/>
    <property type="match status" value="1"/>
</dbReference>
<feature type="domain" description="Glycoside hydrolase family 31 TIM barrel" evidence="3">
    <location>
        <begin position="260"/>
        <end position="590"/>
    </location>
</feature>
<dbReference type="InterPro" id="IPR017853">
    <property type="entry name" value="GH"/>
</dbReference>
<accession>A0ABS3IZL4</accession>
<dbReference type="SUPFAM" id="SSF74650">
    <property type="entry name" value="Galactose mutarotase-like"/>
    <property type="match status" value="1"/>
</dbReference>
<dbReference type="InterPro" id="IPR011013">
    <property type="entry name" value="Gal_mutarotase_sf_dom"/>
</dbReference>
<dbReference type="CDD" id="cd06599">
    <property type="entry name" value="GH31_glycosidase_Aec37"/>
    <property type="match status" value="1"/>
</dbReference>
<dbReference type="RefSeq" id="WP_207349513.1">
    <property type="nucleotide sequence ID" value="NZ_JAFMPY010000004.1"/>
</dbReference>
<dbReference type="Proteomes" id="UP000664288">
    <property type="component" value="Unassembled WGS sequence"/>
</dbReference>
<dbReference type="InterPro" id="IPR013780">
    <property type="entry name" value="Glyco_hydro_b"/>
</dbReference>
<evidence type="ECO:0000259" key="3">
    <source>
        <dbReference type="Pfam" id="PF01055"/>
    </source>
</evidence>
<dbReference type="InterPro" id="IPR048395">
    <property type="entry name" value="Glyco_hydro_31_C"/>
</dbReference>
<evidence type="ECO:0000259" key="5">
    <source>
        <dbReference type="Pfam" id="PF21365"/>
    </source>
</evidence>
<evidence type="ECO:0000259" key="4">
    <source>
        <dbReference type="Pfam" id="PF13802"/>
    </source>
</evidence>
<reference evidence="6 7" key="1">
    <citation type="submission" date="2021-03" db="EMBL/GenBank/DDBJ databases">
        <title>Whole genome sequence of Jiella sp. MQZ13P-4.</title>
        <authorList>
            <person name="Tuo L."/>
        </authorList>
    </citation>
    <scope>NUCLEOTIDE SEQUENCE [LARGE SCALE GENOMIC DNA]</scope>
    <source>
        <strain evidence="6 7">MQZ13P-4</strain>
    </source>
</reference>
<dbReference type="Gene3D" id="2.60.40.1760">
    <property type="entry name" value="glycosyl hydrolase (family 31)"/>
    <property type="match status" value="1"/>
</dbReference>
<feature type="domain" description="Glycosyl hydrolase family 31 C-terminal" evidence="5">
    <location>
        <begin position="598"/>
        <end position="685"/>
    </location>
</feature>
<dbReference type="PANTHER" id="PTHR22762:SF165">
    <property type="entry name" value="PUTATIVE (AFU_ORTHOLOGUE AFUA_1G06560)-RELATED"/>
    <property type="match status" value="1"/>
</dbReference>
<evidence type="ECO:0000313" key="6">
    <source>
        <dbReference type="EMBL" id="MBO0902864.1"/>
    </source>
</evidence>
<evidence type="ECO:0000313" key="7">
    <source>
        <dbReference type="Proteomes" id="UP000664288"/>
    </source>
</evidence>
<dbReference type="SUPFAM" id="SSF51445">
    <property type="entry name" value="(Trans)glycosidases"/>
    <property type="match status" value="1"/>
</dbReference>
<feature type="domain" description="Glycoside hydrolase family 31 N-terminal" evidence="4">
    <location>
        <begin position="26"/>
        <end position="214"/>
    </location>
</feature>
<evidence type="ECO:0000256" key="2">
    <source>
        <dbReference type="RuleBase" id="RU361185"/>
    </source>
</evidence>
<comment type="caution">
    <text evidence="6">The sequence shown here is derived from an EMBL/GenBank/DDBJ whole genome shotgun (WGS) entry which is preliminary data.</text>
</comment>
<keyword evidence="2 6" id="KW-0378">Hydrolase</keyword>
<organism evidence="6 7">
    <name type="scientific">Jiella sonneratiae</name>
    <dbReference type="NCBI Taxonomy" id="2816856"/>
    <lineage>
        <taxon>Bacteria</taxon>
        <taxon>Pseudomonadati</taxon>
        <taxon>Pseudomonadota</taxon>
        <taxon>Alphaproteobacteria</taxon>
        <taxon>Hyphomicrobiales</taxon>
        <taxon>Aurantimonadaceae</taxon>
        <taxon>Jiella</taxon>
    </lineage>
</organism>
<gene>
    <name evidence="6" type="ORF">J1C47_04370</name>
</gene>
<dbReference type="Pfam" id="PF13802">
    <property type="entry name" value="Gal_mutarotas_2"/>
    <property type="match status" value="1"/>
</dbReference>
<dbReference type="Pfam" id="PF01055">
    <property type="entry name" value="Glyco_hydro_31_2nd"/>
    <property type="match status" value="1"/>
</dbReference>
<protein>
    <submittedName>
        <fullName evidence="6">Glycoside hydrolase family 31 protein</fullName>
    </submittedName>
</protein>
<dbReference type="Gene3D" id="3.20.20.80">
    <property type="entry name" value="Glycosidases"/>
    <property type="match status" value="1"/>
</dbReference>
<keyword evidence="7" id="KW-1185">Reference proteome</keyword>
<proteinExistence type="inferred from homology"/>
<dbReference type="InterPro" id="IPR000322">
    <property type="entry name" value="Glyco_hydro_31_TIM"/>
</dbReference>
<dbReference type="Pfam" id="PF21365">
    <property type="entry name" value="Glyco_hydro_31_3rd"/>
    <property type="match status" value="1"/>
</dbReference>
<name>A0ABS3IZL4_9HYPH</name>
<dbReference type="PANTHER" id="PTHR22762">
    <property type="entry name" value="ALPHA-GLUCOSIDASE"/>
    <property type="match status" value="1"/>
</dbReference>
<evidence type="ECO:0000256" key="1">
    <source>
        <dbReference type="ARBA" id="ARBA00007806"/>
    </source>
</evidence>
<dbReference type="SUPFAM" id="SSF51011">
    <property type="entry name" value="Glycosyl hydrolase domain"/>
    <property type="match status" value="1"/>
</dbReference>
<dbReference type="InterPro" id="IPR025887">
    <property type="entry name" value="Glyco_hydro_31_N_dom"/>
</dbReference>
<dbReference type="GO" id="GO:0016787">
    <property type="term" value="F:hydrolase activity"/>
    <property type="evidence" value="ECO:0007669"/>
    <property type="project" value="UniProtKB-KW"/>
</dbReference>
<sequence length="783" mass="86330">MTILRASGPAQETRCGLKLPLNLGFTLTVEALGDGLTRIAVVPEGGLAVDRTWMIAPDGDTPWEGRDRLSVEGFAPPGVVHETADGIATLTAGDTRIRVEPAPLRLTVQRRDGEGWRTLLKDRERSAYDFLEKRGVLRHYQTRPAADRHFGLGDKTGPLDRTGRRFRVLQIDSMGYDAELTDPLYKHAPFVIVEGADGTATGLLYDTMAEMAVDLGAEHSNYYEPYRHVEILEKGLVLYVLDGPRIADVVPRLMRLTGRPHLPPRWSMGFAFTTMHHADAPDAQAVMTNFAERCRRDDIPISAIHSGSGYTTRADGRRYVFTWNETKFPDRKAFFARLKELGYHSCANVKPVLLKEHPAYPEAAARGLFVKRQDGGPAVEMFWGGEGSSLDLSNPAAVAWWQAGIAEKVLGEGFDAAWNDNNEAELWDETASVDGFGRPLPAIDAKPLQALLMTRATFEATRDRDPDRRPYTISRAGPIGIARYGETWTGDNYTSFHTLKWNIRNGLSMSLSGMPFIGHDIGGFAGPKPGPELFTRFVQLMALHPRAVMNSWKPQLAEPVNLPWMHPEATENVKAALRLRYRFLPLIYSLAHHCHQAGEPIVAPLFYHFADAACRNDPDAFMLGPDVLVAPNVTEGAATVSVDLPAVAGGWHDYWSETMHPGGSHVTVAAPLDRLPIFVRSGAVLPLAFDWPATSPHEAKAVALTAFAAPADAASTSRRTIFFDDGESWRYRDGDCSRLACDLACDDARVRLTVTEEATGRGRPDLFVEIRGIAERSAEHSLP</sequence>